<dbReference type="InterPro" id="IPR038475">
    <property type="entry name" value="RecG_C_sf"/>
</dbReference>
<dbReference type="EMBL" id="CP007451">
    <property type="protein sequence ID" value="AHW61676.1"/>
    <property type="molecule type" value="Genomic_DNA"/>
</dbReference>
<dbReference type="RefSeq" id="WP_051567661.1">
    <property type="nucleotide sequence ID" value="NZ_FOHT01000058.1"/>
</dbReference>
<dbReference type="PANTHER" id="PTHR30595">
    <property type="entry name" value="GLPR-RELATED TRANSCRIPTIONAL REPRESSOR"/>
    <property type="match status" value="1"/>
</dbReference>
<dbReference type="Proteomes" id="UP000023772">
    <property type="component" value="Chromosome"/>
</dbReference>
<proteinExistence type="predicted"/>
<dbReference type="Gene3D" id="3.30.565.60">
    <property type="match status" value="1"/>
</dbReference>
<reference evidence="2 3" key="1">
    <citation type="submission" date="2014-03" db="EMBL/GenBank/DDBJ databases">
        <title>Complete genome sequence of a deeply braunched marine Bacteroidia bacterium Draconibacterium orientale type strain FH5T.</title>
        <authorList>
            <person name="Li X."/>
            <person name="Wang X."/>
            <person name="Xie Z."/>
            <person name="Du Z."/>
            <person name="Chen G."/>
        </authorList>
    </citation>
    <scope>NUCLEOTIDE SEQUENCE [LARGE SCALE GENOMIC DNA]</scope>
    <source>
        <strain evidence="2 3">FH5</strain>
    </source>
</reference>
<feature type="domain" description="Filamentation induced by cAMP protein Fic-like C-terminal" evidence="1">
    <location>
        <begin position="115"/>
        <end position="172"/>
    </location>
</feature>
<organism evidence="2 3">
    <name type="scientific">Draconibacterium orientale</name>
    <dbReference type="NCBI Taxonomy" id="1168034"/>
    <lineage>
        <taxon>Bacteria</taxon>
        <taxon>Pseudomonadati</taxon>
        <taxon>Bacteroidota</taxon>
        <taxon>Bacteroidia</taxon>
        <taxon>Marinilabiliales</taxon>
        <taxon>Prolixibacteraceae</taxon>
        <taxon>Draconibacterium</taxon>
    </lineage>
</organism>
<keyword evidence="3" id="KW-1185">Reference proteome</keyword>
<dbReference type="InterPro" id="IPR049514">
    <property type="entry name" value="Fic-like_C"/>
</dbReference>
<protein>
    <recommendedName>
        <fullName evidence="1">Filamentation induced by cAMP protein Fic-like C-terminal domain-containing protein</fullName>
    </recommendedName>
</protein>
<name>A0ABM5QD56_9BACT</name>
<dbReference type="PANTHER" id="PTHR30595:SF6">
    <property type="entry name" value="SCHLAFEN ALBA-2 DOMAIN-CONTAINING PROTEIN"/>
    <property type="match status" value="1"/>
</dbReference>
<sequence>MIWNDKIEILSFPGPIPPDDDNILKEYKRIVARDYRNRRIGDFLKELRLTEGRGTGFPTIYNAMENNNSPSPGFDTDKHSTYFLTTLPAFISDQVSDQVSDQISAIVDETIHSRVSDILNLFLTAKKRTELFEELGLTNHSKNRKRYLDPLIDYGWVKMLYTETKTSPKQMYLTTDTGKRLLKLLISND</sequence>
<dbReference type="Pfam" id="PF21247">
    <property type="entry name" value="Fic-like_C"/>
    <property type="match status" value="1"/>
</dbReference>
<accession>A0ABM5QD56</accession>
<evidence type="ECO:0000313" key="2">
    <source>
        <dbReference type="EMBL" id="AHW61676.1"/>
    </source>
</evidence>
<evidence type="ECO:0000259" key="1">
    <source>
        <dbReference type="Pfam" id="PF21247"/>
    </source>
</evidence>
<evidence type="ECO:0000313" key="3">
    <source>
        <dbReference type="Proteomes" id="UP000023772"/>
    </source>
</evidence>
<gene>
    <name evidence="2" type="ORF">FH5T_06270</name>
</gene>
<dbReference type="Pfam" id="PF13749">
    <property type="entry name" value="HATPase_c_4"/>
    <property type="match status" value="1"/>
</dbReference>